<gene>
    <name evidence="1" type="ORF">CA163_03995</name>
</gene>
<sequence>MADLLGISELSYIPFFQGIYDSKEERFSGYEVLIRLKLGNNYLSPKYFIDKLEKSENISKVFKDIILSISNNTHHFTKNCWFSINITPEQLESGKVFNLLKELNFPLSGNLHFELTERTPFINWDTAKKNMDKLISHGYDFKIDDFGCGYNGFLNILKLNIKNIKIDKTFIQTIGGSNEKILNSILCACQTGGLEVIAEGIEDQHQYITLKEKGVRYFQGYLFSKPEPIY</sequence>
<dbReference type="OMA" id="NEMHELY"/>
<dbReference type="CDD" id="cd01948">
    <property type="entry name" value="EAL"/>
    <property type="match status" value="1"/>
</dbReference>
<dbReference type="EMBL" id="NIXT01000128">
    <property type="protein sequence ID" value="OXE34111.1"/>
    <property type="molecule type" value="Genomic_DNA"/>
</dbReference>
<reference evidence="1 2" key="1">
    <citation type="journal article" date="2017" name="Appl. Environ. Microbiol.">
        <title>Parallel evolution of two clades of a major Atlantic endemic Vibrio parahaemolyticus pathogen lineage by independent acquisition of related pathogenicity islands.</title>
        <authorList>
            <person name="Xu F."/>
            <person name="Gonzalez-Escalona N."/>
            <person name="Drees K.P."/>
            <person name="Sebra R.P."/>
            <person name="Cooper V.S."/>
            <person name="Jones S.H."/>
            <person name="Whistler C.A."/>
        </authorList>
    </citation>
    <scope>NUCLEOTIDE SEQUENCE [LARGE SCALE GENOMIC DNA]</scope>
    <source>
        <strain evidence="1 2">MAVP-3</strain>
    </source>
</reference>
<accession>A0A0L8SZG8</accession>
<dbReference type="PANTHER" id="PTHR33121">
    <property type="entry name" value="CYCLIC DI-GMP PHOSPHODIESTERASE PDEF"/>
    <property type="match status" value="1"/>
</dbReference>
<dbReference type="InterPro" id="IPR001633">
    <property type="entry name" value="EAL_dom"/>
</dbReference>
<dbReference type="RefSeq" id="WP_005478057.1">
    <property type="nucleotide sequence ID" value="NZ_CAMFGX010000004.1"/>
</dbReference>
<evidence type="ECO:0000313" key="1">
    <source>
        <dbReference type="EMBL" id="OXE34111.1"/>
    </source>
</evidence>
<dbReference type="InterPro" id="IPR035919">
    <property type="entry name" value="EAL_sf"/>
</dbReference>
<name>A0A0L8SZG8_VIBPH</name>
<proteinExistence type="predicted"/>
<dbReference type="GeneID" id="1192020"/>
<comment type="caution">
    <text evidence="1">The sequence shown here is derived from an EMBL/GenBank/DDBJ whole genome shotgun (WGS) entry which is preliminary data.</text>
</comment>
<dbReference type="Gene3D" id="3.20.20.450">
    <property type="entry name" value="EAL domain"/>
    <property type="match status" value="1"/>
</dbReference>
<dbReference type="Pfam" id="PF00563">
    <property type="entry name" value="EAL"/>
    <property type="match status" value="1"/>
</dbReference>
<dbReference type="OrthoDB" id="1673646at2"/>
<dbReference type="PANTHER" id="PTHR33121:SF56">
    <property type="entry name" value="SIGNALLING PROTEIN WITH EAL AND C2 DOMAINS"/>
    <property type="match status" value="1"/>
</dbReference>
<organism evidence="1 2">
    <name type="scientific">Vibrio parahaemolyticus</name>
    <dbReference type="NCBI Taxonomy" id="670"/>
    <lineage>
        <taxon>Bacteria</taxon>
        <taxon>Pseudomonadati</taxon>
        <taxon>Pseudomonadota</taxon>
        <taxon>Gammaproteobacteria</taxon>
        <taxon>Vibrionales</taxon>
        <taxon>Vibrionaceae</taxon>
        <taxon>Vibrio</taxon>
    </lineage>
</organism>
<dbReference type="Proteomes" id="UP000214596">
    <property type="component" value="Unassembled WGS sequence"/>
</dbReference>
<dbReference type="AlphaFoldDB" id="A0A0L8SZG8"/>
<dbReference type="InterPro" id="IPR050706">
    <property type="entry name" value="Cyclic-di-GMP_PDE-like"/>
</dbReference>
<protein>
    <submittedName>
        <fullName evidence="1">EAL domain-containing protein</fullName>
    </submittedName>
</protein>
<dbReference type="SMR" id="A0A0L8SZG8"/>
<dbReference type="SUPFAM" id="SSF141868">
    <property type="entry name" value="EAL domain-like"/>
    <property type="match status" value="1"/>
</dbReference>
<dbReference type="GO" id="GO:0071111">
    <property type="term" value="F:cyclic-guanylate-specific phosphodiesterase activity"/>
    <property type="evidence" value="ECO:0007669"/>
    <property type="project" value="InterPro"/>
</dbReference>
<dbReference type="PROSITE" id="PS50883">
    <property type="entry name" value="EAL"/>
    <property type="match status" value="1"/>
</dbReference>
<dbReference type="SMART" id="SM00052">
    <property type="entry name" value="EAL"/>
    <property type="match status" value="1"/>
</dbReference>
<evidence type="ECO:0000313" key="2">
    <source>
        <dbReference type="Proteomes" id="UP000214596"/>
    </source>
</evidence>